<feature type="transmembrane region" description="Helical" evidence="7">
    <location>
        <begin position="50"/>
        <end position="72"/>
    </location>
</feature>
<keyword evidence="5" id="KW-0534">Nitrate assimilation</keyword>
<feature type="domain" description="Major facilitator superfamily (MFS) profile" evidence="8">
    <location>
        <begin position="18"/>
        <end position="428"/>
    </location>
</feature>
<evidence type="ECO:0000313" key="9">
    <source>
        <dbReference type="EMBL" id="AET32220.1"/>
    </source>
</evidence>
<proteinExistence type="inferred from homology"/>
<dbReference type="OrthoDB" id="157507at2157"/>
<sequence length="434" mass="43746">MAPPGAREIKLRGSPGRALAAATLAFFAGFTCVSLFNISVKFVATHVELALSQVAALVAIPNLTGAFLRIPLGALVDGGGARAIILAQLLTTAAGLAGLSYVTALVEAGSLSGASAYAALLLLGAVAGVGISIFSPGAAYLSYWFPKRRQGTALGIYAGLGNTAPGIYTALLPLMISAIGISGTYLMWAAFLAAAAVLFYAYGHDAYYFQLLKIVGDPAAARRLAGELGGEVLPSGGAWRSLTSSARLHTTWLLVLLYFTSFGGYVALTAWLPSYYTAALDMDIATAGLLTGLGFSLLASLMRIAGGWASDRVGGARVAAVAYALVAGGSAAAMLNPAASPLGMSAAAVGMGMANAAVFKLLPQLVGEAVGGASGWVGGVGAGGGLVLPMLMAICTEALGAYTASFLPIAVLGVLSLTASVTRLRTKTANWQQG</sequence>
<dbReference type="SUPFAM" id="SSF103473">
    <property type="entry name" value="MFS general substrate transporter"/>
    <property type="match status" value="1"/>
</dbReference>
<evidence type="ECO:0000256" key="4">
    <source>
        <dbReference type="ARBA" id="ARBA00022989"/>
    </source>
</evidence>
<dbReference type="InterPro" id="IPR011701">
    <property type="entry name" value="MFS"/>
</dbReference>
<feature type="transmembrane region" description="Helical" evidence="7">
    <location>
        <begin position="318"/>
        <end position="336"/>
    </location>
</feature>
<accession>G7VAI1</accession>
<feature type="transmembrane region" description="Helical" evidence="7">
    <location>
        <begin position="250"/>
        <end position="272"/>
    </location>
</feature>
<evidence type="ECO:0000256" key="6">
    <source>
        <dbReference type="ARBA" id="ARBA00023136"/>
    </source>
</evidence>
<gene>
    <name evidence="9" type="ORF">P186_0774</name>
</gene>
<evidence type="ECO:0000313" key="10">
    <source>
        <dbReference type="Proteomes" id="UP000005867"/>
    </source>
</evidence>
<evidence type="ECO:0000256" key="3">
    <source>
        <dbReference type="ARBA" id="ARBA00022692"/>
    </source>
</evidence>
<dbReference type="InterPro" id="IPR020846">
    <property type="entry name" value="MFS_dom"/>
</dbReference>
<keyword evidence="6 7" id="KW-0472">Membrane</keyword>
<dbReference type="HOGENOM" id="CLU_001265_14_0_2"/>
<keyword evidence="10" id="KW-1185">Reference proteome</keyword>
<feature type="transmembrane region" description="Helical" evidence="7">
    <location>
        <begin position="116"/>
        <end position="142"/>
    </location>
</feature>
<dbReference type="InterPro" id="IPR044772">
    <property type="entry name" value="NO3_transporter"/>
</dbReference>
<dbReference type="GO" id="GO:0016020">
    <property type="term" value="C:membrane"/>
    <property type="evidence" value="ECO:0007669"/>
    <property type="project" value="UniProtKB-SubCell"/>
</dbReference>
<feature type="transmembrane region" description="Helical" evidence="7">
    <location>
        <begin position="400"/>
        <end position="421"/>
    </location>
</feature>
<dbReference type="GeneID" id="11595036"/>
<evidence type="ECO:0000256" key="5">
    <source>
        <dbReference type="ARBA" id="ARBA00023063"/>
    </source>
</evidence>
<dbReference type="RefSeq" id="WP_014288048.1">
    <property type="nucleotide sequence ID" value="NC_016645.1"/>
</dbReference>
<feature type="transmembrane region" description="Helical" evidence="7">
    <location>
        <begin position="374"/>
        <end position="394"/>
    </location>
</feature>
<feature type="transmembrane region" description="Helical" evidence="7">
    <location>
        <begin position="84"/>
        <end position="104"/>
    </location>
</feature>
<dbReference type="BioCyc" id="PSP1104324:GJSN-758-MONOMER"/>
<protein>
    <submittedName>
        <fullName evidence="9">Putative nitrate extrusion protein</fullName>
    </submittedName>
</protein>
<feature type="transmembrane region" description="Helical" evidence="7">
    <location>
        <begin position="185"/>
        <end position="203"/>
    </location>
</feature>
<evidence type="ECO:0000256" key="1">
    <source>
        <dbReference type="ARBA" id="ARBA00004141"/>
    </source>
</evidence>
<reference evidence="9 10" key="1">
    <citation type="journal article" date="2012" name="J. Bacteriol.">
        <title>Complete genome sequence of strain 1860, a crenarchaeon of the genus pyrobaculum able to grow with various electron acceptors.</title>
        <authorList>
            <person name="Mardanov A.V."/>
            <person name="Gumerov V.M."/>
            <person name="Slobodkina G.B."/>
            <person name="Beletsky A.V."/>
            <person name="Bonch-Osmolovskaya E.A."/>
            <person name="Ravin N.V."/>
            <person name="Skryabin K.G."/>
        </authorList>
    </citation>
    <scope>NUCLEOTIDE SEQUENCE [LARGE SCALE GENOMIC DNA]</scope>
    <source>
        <strain evidence="9 10">1860</strain>
    </source>
</reference>
<evidence type="ECO:0000256" key="2">
    <source>
        <dbReference type="ARBA" id="ARBA00008432"/>
    </source>
</evidence>
<dbReference type="Gene3D" id="1.20.1250.20">
    <property type="entry name" value="MFS general substrate transporter like domains"/>
    <property type="match status" value="2"/>
</dbReference>
<feature type="transmembrane region" description="Helical" evidence="7">
    <location>
        <begin position="18"/>
        <end position="38"/>
    </location>
</feature>
<dbReference type="PANTHER" id="PTHR23515">
    <property type="entry name" value="HIGH-AFFINITY NITRATE TRANSPORTER 2.3"/>
    <property type="match status" value="1"/>
</dbReference>
<feature type="transmembrane region" description="Helical" evidence="7">
    <location>
        <begin position="284"/>
        <end position="306"/>
    </location>
</feature>
<dbReference type="KEGG" id="pyr:P186_0774"/>
<evidence type="ECO:0000256" key="7">
    <source>
        <dbReference type="SAM" id="Phobius"/>
    </source>
</evidence>
<dbReference type="AlphaFoldDB" id="G7VAI1"/>
<evidence type="ECO:0000259" key="8">
    <source>
        <dbReference type="PROSITE" id="PS50850"/>
    </source>
</evidence>
<dbReference type="STRING" id="1104324.P186_0774"/>
<dbReference type="GO" id="GO:0015112">
    <property type="term" value="F:nitrate transmembrane transporter activity"/>
    <property type="evidence" value="ECO:0007669"/>
    <property type="project" value="InterPro"/>
</dbReference>
<dbReference type="Pfam" id="PF07690">
    <property type="entry name" value="MFS_1"/>
    <property type="match status" value="1"/>
</dbReference>
<dbReference type="Proteomes" id="UP000005867">
    <property type="component" value="Chromosome"/>
</dbReference>
<dbReference type="EMBL" id="CP003098">
    <property type="protein sequence ID" value="AET32220.1"/>
    <property type="molecule type" value="Genomic_DNA"/>
</dbReference>
<name>G7VAI1_9CREN</name>
<dbReference type="PROSITE" id="PS50850">
    <property type="entry name" value="MFS"/>
    <property type="match status" value="1"/>
</dbReference>
<keyword evidence="3 7" id="KW-0812">Transmembrane</keyword>
<organism evidence="9 10">
    <name type="scientific">Pyrobaculum ferrireducens</name>
    <dbReference type="NCBI Taxonomy" id="1104324"/>
    <lineage>
        <taxon>Archaea</taxon>
        <taxon>Thermoproteota</taxon>
        <taxon>Thermoprotei</taxon>
        <taxon>Thermoproteales</taxon>
        <taxon>Thermoproteaceae</taxon>
        <taxon>Pyrobaculum</taxon>
    </lineage>
</organism>
<feature type="transmembrane region" description="Helical" evidence="7">
    <location>
        <begin position="342"/>
        <end position="362"/>
    </location>
</feature>
<feature type="transmembrane region" description="Helical" evidence="7">
    <location>
        <begin position="154"/>
        <end position="179"/>
    </location>
</feature>
<dbReference type="GO" id="GO:0042128">
    <property type="term" value="P:nitrate assimilation"/>
    <property type="evidence" value="ECO:0007669"/>
    <property type="project" value="UniProtKB-KW"/>
</dbReference>
<dbReference type="eggNOG" id="arCOG00148">
    <property type="taxonomic scope" value="Archaea"/>
</dbReference>
<dbReference type="InterPro" id="IPR036259">
    <property type="entry name" value="MFS_trans_sf"/>
</dbReference>
<keyword evidence="4 7" id="KW-1133">Transmembrane helix</keyword>
<comment type="similarity">
    <text evidence="2">Belongs to the major facilitator superfamily. Nitrate/nitrite porter (TC 2.A.1.8) family.</text>
</comment>
<comment type="subcellular location">
    <subcellularLocation>
        <location evidence="1">Membrane</location>
        <topology evidence="1">Multi-pass membrane protein</topology>
    </subcellularLocation>
</comment>